<dbReference type="HOGENOM" id="CLU_1937631_0_0_1"/>
<dbReference type="InParanoid" id="E4V1K9"/>
<evidence type="ECO:0000313" key="2">
    <source>
        <dbReference type="Proteomes" id="UP000002669"/>
    </source>
</evidence>
<keyword evidence="2" id="KW-1185">Reference proteome</keyword>
<accession>E4V1K9</accession>
<reference evidence="2" key="1">
    <citation type="journal article" date="2012" name="MBio">
        <title>Comparative genome analysis of Trichophyton rubrum and related dermatophytes reveals candidate genes involved in infection.</title>
        <authorList>
            <person name="Martinez D.A."/>
            <person name="Oliver B.G."/>
            <person name="Graeser Y."/>
            <person name="Goldberg J.M."/>
            <person name="Li W."/>
            <person name="Martinez-Rossi N.M."/>
            <person name="Monod M."/>
            <person name="Shelest E."/>
            <person name="Barton R.C."/>
            <person name="Birch E."/>
            <person name="Brakhage A.A."/>
            <person name="Chen Z."/>
            <person name="Gurr S.J."/>
            <person name="Heiman D."/>
            <person name="Heitman J."/>
            <person name="Kosti I."/>
            <person name="Rossi A."/>
            <person name="Saif S."/>
            <person name="Samalova M."/>
            <person name="Saunders C.W."/>
            <person name="Shea T."/>
            <person name="Summerbell R.C."/>
            <person name="Xu J."/>
            <person name="Young S."/>
            <person name="Zeng Q."/>
            <person name="Birren B.W."/>
            <person name="Cuomo C.A."/>
            <person name="White T.C."/>
        </authorList>
    </citation>
    <scope>NUCLEOTIDE SEQUENCE [LARGE SCALE GENOMIC DNA]</scope>
    <source>
        <strain evidence="2">ATCC MYA-4604 / CBS 118893</strain>
    </source>
</reference>
<sequence length="130" mass="14389">MGLDELTERQLGIVGNQPVKSSGRNTTILSPVGWFGWLDGLSPTLPVSRYGVRARTNPIQPQECASVCFSFLDRGSLRRQKADEKAQSGTELWFVVIDAQQVPASSTRALKNKDEAVSSGRSQVEIRRNW</sequence>
<evidence type="ECO:0000313" key="1">
    <source>
        <dbReference type="EMBL" id="EFR03924.1"/>
    </source>
</evidence>
<proteinExistence type="predicted"/>
<dbReference type="EMBL" id="DS989827">
    <property type="protein sequence ID" value="EFR03924.1"/>
    <property type="molecule type" value="Genomic_DNA"/>
</dbReference>
<dbReference type="Proteomes" id="UP000002669">
    <property type="component" value="Unassembled WGS sequence"/>
</dbReference>
<protein>
    <submittedName>
        <fullName evidence="1">Uncharacterized protein</fullName>
    </submittedName>
</protein>
<dbReference type="AlphaFoldDB" id="E4V1K9"/>
<name>E4V1K9_ARTGP</name>
<gene>
    <name evidence="1" type="ORF">MGYG_06923</name>
</gene>
<dbReference type="VEuPathDB" id="FungiDB:MGYG_06923"/>
<dbReference type="GeneID" id="10026175"/>
<organism evidence="2">
    <name type="scientific">Arthroderma gypseum (strain ATCC MYA-4604 / CBS 118893)</name>
    <name type="common">Microsporum gypseum</name>
    <dbReference type="NCBI Taxonomy" id="535722"/>
    <lineage>
        <taxon>Eukaryota</taxon>
        <taxon>Fungi</taxon>
        <taxon>Dikarya</taxon>
        <taxon>Ascomycota</taxon>
        <taxon>Pezizomycotina</taxon>
        <taxon>Eurotiomycetes</taxon>
        <taxon>Eurotiomycetidae</taxon>
        <taxon>Onygenales</taxon>
        <taxon>Arthrodermataceae</taxon>
        <taxon>Nannizzia</taxon>
    </lineage>
</organism>
<dbReference type="RefSeq" id="XP_003170932.1">
    <property type="nucleotide sequence ID" value="XM_003170884.1"/>
</dbReference>